<evidence type="ECO:0000313" key="2">
    <source>
        <dbReference type="EMBL" id="MDT2692291.1"/>
    </source>
</evidence>
<gene>
    <name evidence="2" type="ORF">P7E30_19235</name>
</gene>
<feature type="non-terminal residue" evidence="2">
    <location>
        <position position="161"/>
    </location>
</feature>
<dbReference type="EMBL" id="JARPZN010000076">
    <property type="protein sequence ID" value="MDT2692291.1"/>
    <property type="molecule type" value="Genomic_DNA"/>
</dbReference>
<name>A0AAE4HTS0_ENTGA</name>
<reference evidence="2" key="1">
    <citation type="submission" date="2023-03" db="EMBL/GenBank/DDBJ databases">
        <authorList>
            <person name="Shen W."/>
            <person name="Cai J."/>
        </authorList>
    </citation>
    <scope>NUCLEOTIDE SEQUENCE</scope>
    <source>
        <strain evidence="2">K69-2</strain>
    </source>
</reference>
<keyword evidence="1" id="KW-0472">Membrane</keyword>
<dbReference type="AlphaFoldDB" id="A0AAE4HTS0"/>
<sequence length="161" mass="18671">MAYIKRNEKKWCVLLFLTIGFGLLFVGGLVYAAEKQVDQSIYEIGKFHIDTFSSYLSDSEFSLGKMLFGANGTDFLKMMTNMFFSLSKLIWQGLDFVIEKLYEGAAMNELIHQFFTFSDTIYSKIYDPIGAGIVVLYVLYLFTLRIFRGKHYAKMVFIRFL</sequence>
<keyword evidence="1" id="KW-0812">Transmembrane</keyword>
<proteinExistence type="predicted"/>
<comment type="caution">
    <text evidence="2">The sequence shown here is derived from an EMBL/GenBank/DDBJ whole genome shotgun (WGS) entry which is preliminary data.</text>
</comment>
<keyword evidence="1" id="KW-1133">Transmembrane helix</keyword>
<accession>A0AAE4HTS0</accession>
<organism evidence="2 3">
    <name type="scientific">Enterococcus gallinarum</name>
    <dbReference type="NCBI Taxonomy" id="1353"/>
    <lineage>
        <taxon>Bacteria</taxon>
        <taxon>Bacillati</taxon>
        <taxon>Bacillota</taxon>
        <taxon>Bacilli</taxon>
        <taxon>Lactobacillales</taxon>
        <taxon>Enterococcaceae</taxon>
        <taxon>Enterococcus</taxon>
    </lineage>
</organism>
<evidence type="ECO:0000256" key="1">
    <source>
        <dbReference type="SAM" id="Phobius"/>
    </source>
</evidence>
<dbReference type="Proteomes" id="UP001183682">
    <property type="component" value="Unassembled WGS sequence"/>
</dbReference>
<feature type="transmembrane region" description="Helical" evidence="1">
    <location>
        <begin position="129"/>
        <end position="147"/>
    </location>
</feature>
<protein>
    <submittedName>
        <fullName evidence="2">Uncharacterized protein</fullName>
    </submittedName>
</protein>
<evidence type="ECO:0000313" key="3">
    <source>
        <dbReference type="Proteomes" id="UP001183682"/>
    </source>
</evidence>